<dbReference type="RefSeq" id="WP_149435988.1">
    <property type="nucleotide sequence ID" value="NZ_VTPX01000007.1"/>
</dbReference>
<protein>
    <submittedName>
        <fullName evidence="2">Uncharacterized protein</fullName>
    </submittedName>
</protein>
<proteinExistence type="predicted"/>
<evidence type="ECO:0000313" key="2">
    <source>
        <dbReference type="EMBL" id="KAA0017624.1"/>
    </source>
</evidence>
<keyword evidence="1" id="KW-0812">Transmembrane</keyword>
<sequence>MRDLYRRLGIAKDATPKAIVRAAERCNNQTLKADALSALGDAAHREAYDDLHALLDDLGRLRAGLGMTHAPHWQGDTANDFSSSPERIVVRQELLTRQLEIALSRHQTRWRRWSWLALAVLIGWLAAYGIGRWLS</sequence>
<name>A0A640WBI7_9GAMM</name>
<keyword evidence="3" id="KW-1185">Reference proteome</keyword>
<gene>
    <name evidence="2" type="ORF">F0A16_13885</name>
</gene>
<feature type="transmembrane region" description="Helical" evidence="1">
    <location>
        <begin position="113"/>
        <end position="134"/>
    </location>
</feature>
<organism evidence="2 3">
    <name type="scientific">Salinicola corii</name>
    <dbReference type="NCBI Taxonomy" id="2606937"/>
    <lineage>
        <taxon>Bacteria</taxon>
        <taxon>Pseudomonadati</taxon>
        <taxon>Pseudomonadota</taxon>
        <taxon>Gammaproteobacteria</taxon>
        <taxon>Oceanospirillales</taxon>
        <taxon>Halomonadaceae</taxon>
        <taxon>Salinicola</taxon>
    </lineage>
</organism>
<dbReference type="EMBL" id="VTPX01000007">
    <property type="protein sequence ID" value="KAA0017624.1"/>
    <property type="molecule type" value="Genomic_DNA"/>
</dbReference>
<dbReference type="Proteomes" id="UP000466024">
    <property type="component" value="Unassembled WGS sequence"/>
</dbReference>
<evidence type="ECO:0000256" key="1">
    <source>
        <dbReference type="SAM" id="Phobius"/>
    </source>
</evidence>
<reference evidence="2 3" key="1">
    <citation type="submission" date="2019-08" db="EMBL/GenBank/DDBJ databases">
        <title>Bioinformatics analysis of the strain L3 and L5.</title>
        <authorList>
            <person name="Li X."/>
        </authorList>
    </citation>
    <scope>NUCLEOTIDE SEQUENCE [LARGE SCALE GENOMIC DNA]</scope>
    <source>
        <strain evidence="2 3">L3</strain>
    </source>
</reference>
<accession>A0A640WBI7</accession>
<keyword evidence="1" id="KW-1133">Transmembrane helix</keyword>
<dbReference type="AlphaFoldDB" id="A0A640WBI7"/>
<comment type="caution">
    <text evidence="2">The sequence shown here is derived from an EMBL/GenBank/DDBJ whole genome shotgun (WGS) entry which is preliminary data.</text>
</comment>
<evidence type="ECO:0000313" key="3">
    <source>
        <dbReference type="Proteomes" id="UP000466024"/>
    </source>
</evidence>
<keyword evidence="1" id="KW-0472">Membrane</keyword>